<evidence type="ECO:0000256" key="2">
    <source>
        <dbReference type="ARBA" id="ARBA00009677"/>
    </source>
</evidence>
<reference evidence="8 9" key="1">
    <citation type="submission" date="2014-03" db="EMBL/GenBank/DDBJ databases">
        <title>Draft Genome Sequence of Actibacterium mucosum KCTC 23349, a Marine Alphaproteobacterium with Complex Ionic Requirements Isolated from Mediterranean Seawater at Malvarrosa Beach, Valencia, Spain.</title>
        <authorList>
            <person name="Arahal D.R."/>
            <person name="Shao Z."/>
            <person name="Lai Q."/>
            <person name="Pujalte M.J."/>
        </authorList>
    </citation>
    <scope>NUCLEOTIDE SEQUENCE [LARGE SCALE GENOMIC DNA]</scope>
    <source>
        <strain evidence="8 9">KCTC 23349</strain>
    </source>
</reference>
<dbReference type="InterPro" id="IPR010930">
    <property type="entry name" value="Flg_bb/hook_C_dom"/>
</dbReference>
<feature type="domain" description="Flagellar hook protein FlgE/F/G-like D1" evidence="7">
    <location>
        <begin position="81"/>
        <end position="147"/>
    </location>
</feature>
<dbReference type="AlphaFoldDB" id="A0A037ZNV8"/>
<dbReference type="STRING" id="1454373.ACMU_02255"/>
<dbReference type="GO" id="GO:0071978">
    <property type="term" value="P:bacterial-type flagellum-dependent swarming motility"/>
    <property type="evidence" value="ECO:0007669"/>
    <property type="project" value="TreeGrafter"/>
</dbReference>
<dbReference type="InterPro" id="IPR037925">
    <property type="entry name" value="FlgE/F/G-like"/>
</dbReference>
<dbReference type="GO" id="GO:0030694">
    <property type="term" value="C:bacterial-type flagellum basal body, rod"/>
    <property type="evidence" value="ECO:0007669"/>
    <property type="project" value="UniProtKB-UniRule"/>
</dbReference>
<evidence type="ECO:0000256" key="1">
    <source>
        <dbReference type="ARBA" id="ARBA00004117"/>
    </source>
</evidence>
<dbReference type="PANTHER" id="PTHR30435:SF19">
    <property type="entry name" value="FLAGELLAR BASAL-BODY ROD PROTEIN FLGG"/>
    <property type="match status" value="1"/>
</dbReference>
<keyword evidence="3 4" id="KW-0975">Bacterial flagellum</keyword>
<evidence type="ECO:0000256" key="3">
    <source>
        <dbReference type="ARBA" id="ARBA00023143"/>
    </source>
</evidence>
<dbReference type="InterPro" id="IPR012836">
    <property type="entry name" value="FlgF"/>
</dbReference>
<keyword evidence="8" id="KW-0282">Flagellum</keyword>
<comment type="caution">
    <text evidence="8">The sequence shown here is derived from an EMBL/GenBank/DDBJ whole genome shotgun (WGS) entry which is preliminary data.</text>
</comment>
<dbReference type="Pfam" id="PF06429">
    <property type="entry name" value="Flg_bbr_C"/>
    <property type="match status" value="1"/>
</dbReference>
<dbReference type="Pfam" id="PF00460">
    <property type="entry name" value="Flg_bb_rod"/>
    <property type="match status" value="1"/>
</dbReference>
<keyword evidence="8" id="KW-0966">Cell projection</keyword>
<gene>
    <name evidence="8" type="primary">flgF</name>
    <name evidence="8" type="ORF">ACMU_02255</name>
</gene>
<evidence type="ECO:0000259" key="6">
    <source>
        <dbReference type="Pfam" id="PF06429"/>
    </source>
</evidence>
<accession>A0A037ZNV8</accession>
<dbReference type="SUPFAM" id="SSF117143">
    <property type="entry name" value="Flagellar hook protein flgE"/>
    <property type="match status" value="1"/>
</dbReference>
<dbReference type="EMBL" id="JFKE01000001">
    <property type="protein sequence ID" value="KAJ57345.1"/>
    <property type="molecule type" value="Genomic_DNA"/>
</dbReference>
<dbReference type="InterPro" id="IPR020013">
    <property type="entry name" value="Flagellar_FlgE/F/G"/>
</dbReference>
<dbReference type="PANTHER" id="PTHR30435">
    <property type="entry name" value="FLAGELLAR PROTEIN"/>
    <property type="match status" value="1"/>
</dbReference>
<dbReference type="Proteomes" id="UP000026249">
    <property type="component" value="Unassembled WGS sequence"/>
</dbReference>
<evidence type="ECO:0000313" key="9">
    <source>
        <dbReference type="Proteomes" id="UP000026249"/>
    </source>
</evidence>
<comment type="similarity">
    <text evidence="2 4">Belongs to the flagella basal body rod proteins family.</text>
</comment>
<comment type="subcellular location">
    <subcellularLocation>
        <location evidence="1 4">Bacterial flagellum basal body</location>
    </subcellularLocation>
</comment>
<keyword evidence="8" id="KW-0969">Cilium</keyword>
<dbReference type="RefSeq" id="WP_035255644.1">
    <property type="nucleotide sequence ID" value="NZ_JFKE01000001.1"/>
</dbReference>
<dbReference type="NCBIfam" id="NF009332">
    <property type="entry name" value="PRK12690.1"/>
    <property type="match status" value="1"/>
</dbReference>
<name>A0A037ZNV8_9RHOB</name>
<dbReference type="InterPro" id="IPR053967">
    <property type="entry name" value="LlgE_F_G-like_D1"/>
</dbReference>
<organism evidence="8 9">
    <name type="scientific">Actibacterium mucosum KCTC 23349</name>
    <dbReference type="NCBI Taxonomy" id="1454373"/>
    <lineage>
        <taxon>Bacteria</taxon>
        <taxon>Pseudomonadati</taxon>
        <taxon>Pseudomonadota</taxon>
        <taxon>Alphaproteobacteria</taxon>
        <taxon>Rhodobacterales</taxon>
        <taxon>Roseobacteraceae</taxon>
        <taxon>Actibacterium</taxon>
    </lineage>
</organism>
<feature type="domain" description="Flagellar basal body rod protein N-terminal" evidence="5">
    <location>
        <begin position="11"/>
        <end position="35"/>
    </location>
</feature>
<dbReference type="NCBIfam" id="TIGR03506">
    <property type="entry name" value="FlgEFG_subfam"/>
    <property type="match status" value="1"/>
</dbReference>
<feature type="domain" description="Flagellar basal-body/hook protein C-terminal" evidence="6">
    <location>
        <begin position="190"/>
        <end position="233"/>
    </location>
</feature>
<sequence>MDNTGYTTLNRQSGLIQELQTVAHNIANLSTTGYKAEGVVFAEVVHETGDDRSLSMAGATVRRTDLSQGTLTATGSDFDMAIEGAGFFHIQTPEGNHLTRAGAFSPDAAGLLSTPDGHQLLDIGGAAIFVPPDAQDIHIAPDGTMSVGGRPLAQIALVEPADPNDLTRRANAGFNYEGALVAVPQAQVIQGFVEGSNVNAVSEVARMIEVQHAYQMGQSFLEREDERIRAVLQTLGQ</sequence>
<dbReference type="Pfam" id="PF22692">
    <property type="entry name" value="LlgE_F_G_D1"/>
    <property type="match status" value="1"/>
</dbReference>
<comment type="subunit">
    <text evidence="4">The basal body constitutes a major portion of the flagellar organelle and consists of five rings (E,L,P,S, and M) mounted on a central rod. The rod consists of about 26 subunits of FlgG in the distal portion, and FlgB, FlgC and FlgF are thought to build up the proximal portion of the rod with about 6 subunits each.</text>
</comment>
<evidence type="ECO:0000256" key="4">
    <source>
        <dbReference type="RuleBase" id="RU362116"/>
    </source>
</evidence>
<evidence type="ECO:0000259" key="7">
    <source>
        <dbReference type="Pfam" id="PF22692"/>
    </source>
</evidence>
<dbReference type="OrthoDB" id="9804559at2"/>
<protein>
    <recommendedName>
        <fullName evidence="4">Flagellar basal-body rod protein FlgF</fullName>
    </recommendedName>
</protein>
<keyword evidence="9" id="KW-1185">Reference proteome</keyword>
<dbReference type="InterPro" id="IPR001444">
    <property type="entry name" value="Flag_bb_rod_N"/>
</dbReference>
<evidence type="ECO:0000259" key="5">
    <source>
        <dbReference type="Pfam" id="PF00460"/>
    </source>
</evidence>
<proteinExistence type="inferred from homology"/>
<dbReference type="NCBIfam" id="TIGR02490">
    <property type="entry name" value="flgF"/>
    <property type="match status" value="1"/>
</dbReference>
<evidence type="ECO:0000313" key="8">
    <source>
        <dbReference type="EMBL" id="KAJ57345.1"/>
    </source>
</evidence>